<dbReference type="KEGG" id="dax:FDQ92_00780"/>
<feature type="region of interest" description="Disordered" evidence="1">
    <location>
        <begin position="218"/>
        <end position="237"/>
    </location>
</feature>
<keyword evidence="3" id="KW-1185">Reference proteome</keyword>
<feature type="compositionally biased region" description="Acidic residues" evidence="1">
    <location>
        <begin position="219"/>
        <end position="228"/>
    </location>
</feature>
<reference evidence="2 3" key="2">
    <citation type="submission" date="2019-05" db="EMBL/GenBank/DDBJ databases">
        <authorList>
            <person name="Suflita J.M."/>
            <person name="Marks C.R."/>
        </authorList>
    </citation>
    <scope>NUCLEOTIDE SEQUENCE [LARGE SCALE GENOMIC DNA]</scope>
    <source>
        <strain evidence="2 3">ALDC</strain>
    </source>
</reference>
<gene>
    <name evidence="2" type="ORF">FDQ92_00780</name>
</gene>
<dbReference type="Proteomes" id="UP000298602">
    <property type="component" value="Chromosome"/>
</dbReference>
<evidence type="ECO:0000256" key="1">
    <source>
        <dbReference type="SAM" id="MobiDB-lite"/>
    </source>
</evidence>
<dbReference type="OrthoDB" id="5471104at2"/>
<dbReference type="AlphaFoldDB" id="A0A4P8KZH3"/>
<protein>
    <recommendedName>
        <fullName evidence="4">FecR protein domain-containing protein</fullName>
    </recommendedName>
</protein>
<dbReference type="RefSeq" id="WP_137422828.1">
    <property type="nucleotide sequence ID" value="NZ_CP040098.1"/>
</dbReference>
<accession>A0A4P8KZH3</accession>
<organism evidence="2 3">
    <name type="scientific">Desulfoglaeba alkanexedens ALDC</name>
    <dbReference type="NCBI Taxonomy" id="980445"/>
    <lineage>
        <taxon>Bacteria</taxon>
        <taxon>Pseudomonadati</taxon>
        <taxon>Thermodesulfobacteriota</taxon>
        <taxon>Syntrophobacteria</taxon>
        <taxon>Syntrophobacterales</taxon>
        <taxon>Syntrophobacteraceae</taxon>
        <taxon>Desulfoglaeba</taxon>
    </lineage>
</organism>
<evidence type="ECO:0008006" key="4">
    <source>
        <dbReference type="Google" id="ProtNLM"/>
    </source>
</evidence>
<proteinExistence type="predicted"/>
<sequence>MKVARTVVVWALVGLLVLPAGAWAGAVMRPNGTMSVLENGREVRRIQSEMPVPDGLQLLCNGRCLVQMEGVQMVAHDQAVFAVSEGADRWDVSVKSGRLDFAMRSDADLVTFRTPHDVVRFEDAVFSADTGSMVRGSLIVTENETRLALHEGTLKVASRNGSQVLSPGAEIRLASSEFAPAEEGEAVAAEGLSGTTKAAIAAGVGAAAIVTGAIAVENMNDDDDDDDVSPSTPSGLQ</sequence>
<name>A0A4P8KZH3_9BACT</name>
<dbReference type="EMBL" id="CP040098">
    <property type="protein sequence ID" value="QCQ20858.1"/>
    <property type="molecule type" value="Genomic_DNA"/>
</dbReference>
<evidence type="ECO:0000313" key="3">
    <source>
        <dbReference type="Proteomes" id="UP000298602"/>
    </source>
</evidence>
<evidence type="ECO:0000313" key="2">
    <source>
        <dbReference type="EMBL" id="QCQ20858.1"/>
    </source>
</evidence>
<reference evidence="2 3" key="1">
    <citation type="submission" date="2019-05" db="EMBL/GenBank/DDBJ databases">
        <title>The Complete Genome Sequence of the n-alkane-degrading Desulfoglaeba alkanexedens ALDC reveals multiple alkylsuccinate synthase gene clusters.</title>
        <authorList>
            <person name="Callaghan A.V."/>
            <person name="Davidova I.A."/>
            <person name="Duncan K.E."/>
            <person name="Morris B."/>
            <person name="McInerney M.J."/>
        </authorList>
    </citation>
    <scope>NUCLEOTIDE SEQUENCE [LARGE SCALE GENOMIC DNA]</scope>
    <source>
        <strain evidence="2 3">ALDC</strain>
    </source>
</reference>